<dbReference type="GO" id="GO:0009897">
    <property type="term" value="C:external side of plasma membrane"/>
    <property type="evidence" value="ECO:0007669"/>
    <property type="project" value="TreeGrafter"/>
</dbReference>
<keyword evidence="8" id="KW-0675">Receptor</keyword>
<organism evidence="14 15">
    <name type="scientific">Clarias magur</name>
    <name type="common">Asian catfish</name>
    <name type="synonym">Macropteronotus magur</name>
    <dbReference type="NCBI Taxonomy" id="1594786"/>
    <lineage>
        <taxon>Eukaryota</taxon>
        <taxon>Metazoa</taxon>
        <taxon>Chordata</taxon>
        <taxon>Craniata</taxon>
        <taxon>Vertebrata</taxon>
        <taxon>Euteleostomi</taxon>
        <taxon>Actinopterygii</taxon>
        <taxon>Neopterygii</taxon>
        <taxon>Teleostei</taxon>
        <taxon>Ostariophysi</taxon>
        <taxon>Siluriformes</taxon>
        <taxon>Clariidae</taxon>
        <taxon>Clarias</taxon>
    </lineage>
</organism>
<keyword evidence="9" id="KW-0325">Glycoprotein</keyword>
<name>A0A8J4WTJ1_CLAMG</name>
<dbReference type="GO" id="GO:0031295">
    <property type="term" value="P:T cell costimulation"/>
    <property type="evidence" value="ECO:0007669"/>
    <property type="project" value="TreeGrafter"/>
</dbReference>
<dbReference type="OrthoDB" id="8951452at2759"/>
<dbReference type="InterPro" id="IPR003599">
    <property type="entry name" value="Ig_sub"/>
</dbReference>
<evidence type="ECO:0000256" key="6">
    <source>
        <dbReference type="ARBA" id="ARBA00023136"/>
    </source>
</evidence>
<dbReference type="SUPFAM" id="SSF48726">
    <property type="entry name" value="Immunoglobulin"/>
    <property type="match status" value="2"/>
</dbReference>
<accession>A0A8J4WTJ1</accession>
<evidence type="ECO:0008006" key="16">
    <source>
        <dbReference type="Google" id="ProtNLM"/>
    </source>
</evidence>
<dbReference type="SMART" id="SM00409">
    <property type="entry name" value="IG"/>
    <property type="match status" value="2"/>
</dbReference>
<dbReference type="GO" id="GO:0007166">
    <property type="term" value="P:cell surface receptor signaling pathway"/>
    <property type="evidence" value="ECO:0007669"/>
    <property type="project" value="TreeGrafter"/>
</dbReference>
<keyword evidence="4 11" id="KW-0732">Signal</keyword>
<sequence length="368" mass="40833">MTNFSCICIVLISIYTDTLSALLQISVSGPVGSTAVLPCELSSGDTDRSYIRWGIDSDIIFERLGEKTYQAEGYEGRVDVPVDKLHKGDCSLFLHNLRLTDAGIYTSYEAVRSTRLSLHSGPKELLISRVELSVYGEVSPFIKTDSSISSAPTGLVFEKQEETVPQDEGYEGRVDVPENVLLKSDDSLVLHNLTLTDAGEHKSHQRVSLKNGSESVRHLTCVNHSVSGNKSAHTECTMINFAYMCILWISIFADIVYTDDIPRVSGTVGSTVVLPCELWSAYTKNPNIRWVNREVQVFEKQGKEEYQGEGYEGRVDISEDDLLKSDCSLVLHNLTLTDAGEYMSHQKVRLQNGSDSVMKLTIVDLFVS</sequence>
<keyword evidence="7" id="KW-1015">Disulfide bond</keyword>
<evidence type="ECO:0000313" key="14">
    <source>
        <dbReference type="EMBL" id="KAF5890387.1"/>
    </source>
</evidence>
<feature type="chain" id="PRO_5035185906" description="Ig-like domain-containing protein" evidence="11">
    <location>
        <begin position="21"/>
        <end position="368"/>
    </location>
</feature>
<evidence type="ECO:0000256" key="8">
    <source>
        <dbReference type="ARBA" id="ARBA00023170"/>
    </source>
</evidence>
<feature type="domain" description="Immunoglobulin V-set" evidence="12">
    <location>
        <begin position="271"/>
        <end position="346"/>
    </location>
</feature>
<dbReference type="SMART" id="SM00406">
    <property type="entry name" value="IGv"/>
    <property type="match status" value="2"/>
</dbReference>
<evidence type="ECO:0000259" key="12">
    <source>
        <dbReference type="SMART" id="SM00406"/>
    </source>
</evidence>
<evidence type="ECO:0000256" key="4">
    <source>
        <dbReference type="ARBA" id="ARBA00022729"/>
    </source>
</evidence>
<comment type="subcellular location">
    <subcellularLocation>
        <location evidence="1">Cell membrane</location>
        <topology evidence="1">Single-pass type I membrane protein</topology>
    </subcellularLocation>
</comment>
<dbReference type="EMBL" id="QNUK01000690">
    <property type="protein sequence ID" value="KAF5890387.1"/>
    <property type="molecule type" value="Genomic_DNA"/>
</dbReference>
<keyword evidence="2" id="KW-1003">Cell membrane</keyword>
<evidence type="ECO:0000256" key="2">
    <source>
        <dbReference type="ARBA" id="ARBA00022475"/>
    </source>
</evidence>
<dbReference type="AlphaFoldDB" id="A0A8J4WTJ1"/>
<evidence type="ECO:0000259" key="13">
    <source>
        <dbReference type="SMART" id="SM00409"/>
    </source>
</evidence>
<dbReference type="GO" id="GO:0006955">
    <property type="term" value="P:immune response"/>
    <property type="evidence" value="ECO:0007669"/>
    <property type="project" value="TreeGrafter"/>
</dbReference>
<proteinExistence type="predicted"/>
<dbReference type="GO" id="GO:0071222">
    <property type="term" value="P:cellular response to lipopolysaccharide"/>
    <property type="evidence" value="ECO:0007669"/>
    <property type="project" value="TreeGrafter"/>
</dbReference>
<keyword evidence="5" id="KW-1133">Transmembrane helix</keyword>
<feature type="domain" description="Immunoglobulin" evidence="13">
    <location>
        <begin position="261"/>
        <end position="368"/>
    </location>
</feature>
<evidence type="ECO:0000256" key="5">
    <source>
        <dbReference type="ARBA" id="ARBA00022989"/>
    </source>
</evidence>
<dbReference type="InterPro" id="IPR051713">
    <property type="entry name" value="T-cell_Activation_Regulation"/>
</dbReference>
<feature type="signal peptide" evidence="11">
    <location>
        <begin position="1"/>
        <end position="20"/>
    </location>
</feature>
<dbReference type="GO" id="GO:0042130">
    <property type="term" value="P:negative regulation of T cell proliferation"/>
    <property type="evidence" value="ECO:0007669"/>
    <property type="project" value="TreeGrafter"/>
</dbReference>
<dbReference type="InterPro" id="IPR036179">
    <property type="entry name" value="Ig-like_dom_sf"/>
</dbReference>
<evidence type="ECO:0000256" key="10">
    <source>
        <dbReference type="ARBA" id="ARBA00023319"/>
    </source>
</evidence>
<feature type="non-terminal residue" evidence="14">
    <location>
        <position position="368"/>
    </location>
</feature>
<feature type="domain" description="Immunoglobulin" evidence="13">
    <location>
        <begin position="24"/>
        <end position="119"/>
    </location>
</feature>
<dbReference type="GO" id="GO:0042102">
    <property type="term" value="P:positive regulation of T cell proliferation"/>
    <property type="evidence" value="ECO:0007669"/>
    <property type="project" value="TreeGrafter"/>
</dbReference>
<keyword evidence="6" id="KW-0472">Membrane</keyword>
<evidence type="ECO:0000256" key="3">
    <source>
        <dbReference type="ARBA" id="ARBA00022692"/>
    </source>
</evidence>
<gene>
    <name evidence="14" type="ORF">DAT39_019906</name>
</gene>
<comment type="caution">
    <text evidence="14">The sequence shown here is derived from an EMBL/GenBank/DDBJ whole genome shotgun (WGS) entry which is preliminary data.</text>
</comment>
<dbReference type="PANTHER" id="PTHR25466">
    <property type="entry name" value="T-LYMPHOCYTE ACTIVATION ANTIGEN"/>
    <property type="match status" value="1"/>
</dbReference>
<feature type="domain" description="Immunoglobulin V-set" evidence="12">
    <location>
        <begin position="34"/>
        <end position="108"/>
    </location>
</feature>
<evidence type="ECO:0000256" key="9">
    <source>
        <dbReference type="ARBA" id="ARBA00023180"/>
    </source>
</evidence>
<evidence type="ECO:0000256" key="7">
    <source>
        <dbReference type="ARBA" id="ARBA00023157"/>
    </source>
</evidence>
<dbReference type="PANTHER" id="PTHR25466:SF11">
    <property type="entry name" value="GALECTIN 17-RELATED"/>
    <property type="match status" value="1"/>
</dbReference>
<keyword evidence="10" id="KW-0393">Immunoglobulin domain</keyword>
<dbReference type="InterPro" id="IPR013106">
    <property type="entry name" value="Ig_V-set"/>
</dbReference>
<evidence type="ECO:0000256" key="1">
    <source>
        <dbReference type="ARBA" id="ARBA00004251"/>
    </source>
</evidence>
<dbReference type="InterPro" id="IPR013783">
    <property type="entry name" value="Ig-like_fold"/>
</dbReference>
<reference evidence="14" key="1">
    <citation type="submission" date="2020-07" db="EMBL/GenBank/DDBJ databases">
        <title>Clarias magur genome sequencing, assembly and annotation.</title>
        <authorList>
            <person name="Kushwaha B."/>
            <person name="Kumar R."/>
            <person name="Das P."/>
            <person name="Joshi C.G."/>
            <person name="Kumar D."/>
            <person name="Nagpure N.S."/>
            <person name="Pandey M."/>
            <person name="Agarwal S."/>
            <person name="Srivastava S."/>
            <person name="Singh M."/>
            <person name="Sahoo L."/>
            <person name="Jayasankar P."/>
            <person name="Meher P.K."/>
            <person name="Koringa P.G."/>
            <person name="Iquebal M.A."/>
            <person name="Das S.P."/>
            <person name="Bit A."/>
            <person name="Patnaik S."/>
            <person name="Patel N."/>
            <person name="Shah T.M."/>
            <person name="Hinsu A."/>
            <person name="Jena J.K."/>
        </authorList>
    </citation>
    <scope>NUCLEOTIDE SEQUENCE</scope>
    <source>
        <strain evidence="14">CIFAMagur01</strain>
        <tissue evidence="14">Testis</tissue>
    </source>
</reference>
<protein>
    <recommendedName>
        <fullName evidence="16">Ig-like domain-containing protein</fullName>
    </recommendedName>
</protein>
<dbReference type="Proteomes" id="UP000727407">
    <property type="component" value="Unassembled WGS sequence"/>
</dbReference>
<dbReference type="Pfam" id="PF07686">
    <property type="entry name" value="V-set"/>
    <property type="match status" value="2"/>
</dbReference>
<evidence type="ECO:0000313" key="15">
    <source>
        <dbReference type="Proteomes" id="UP000727407"/>
    </source>
</evidence>
<keyword evidence="15" id="KW-1185">Reference proteome</keyword>
<evidence type="ECO:0000256" key="11">
    <source>
        <dbReference type="SAM" id="SignalP"/>
    </source>
</evidence>
<dbReference type="Gene3D" id="2.60.40.10">
    <property type="entry name" value="Immunoglobulins"/>
    <property type="match status" value="3"/>
</dbReference>
<keyword evidence="3" id="KW-0812">Transmembrane</keyword>